<dbReference type="EMBL" id="FOTK01000012">
    <property type="protein sequence ID" value="SFL85561.1"/>
    <property type="molecule type" value="Genomic_DNA"/>
</dbReference>
<dbReference type="GO" id="GO:0004563">
    <property type="term" value="F:beta-N-acetylhexosaminidase activity"/>
    <property type="evidence" value="ECO:0007669"/>
    <property type="project" value="UniProtKB-EC"/>
</dbReference>
<dbReference type="InterPro" id="IPR017853">
    <property type="entry name" value="GH"/>
</dbReference>
<accession>A0A1I4L3R2</accession>
<dbReference type="NCBIfam" id="NF003740">
    <property type="entry name" value="PRK05337.1"/>
    <property type="match status" value="1"/>
</dbReference>
<keyword evidence="8" id="KW-1185">Reference proteome</keyword>
<gene>
    <name evidence="7" type="ORF">SAMN05192568_101291</name>
</gene>
<dbReference type="STRING" id="582667.SAMN05192568_101291"/>
<evidence type="ECO:0000256" key="4">
    <source>
        <dbReference type="ARBA" id="ARBA00022801"/>
    </source>
</evidence>
<evidence type="ECO:0000313" key="7">
    <source>
        <dbReference type="EMBL" id="SFL85561.1"/>
    </source>
</evidence>
<evidence type="ECO:0000259" key="6">
    <source>
        <dbReference type="Pfam" id="PF00933"/>
    </source>
</evidence>
<dbReference type="Pfam" id="PF00933">
    <property type="entry name" value="Glyco_hydro_3"/>
    <property type="match status" value="1"/>
</dbReference>
<keyword evidence="5" id="KW-0326">Glycosidase</keyword>
<comment type="similarity">
    <text evidence="2">Belongs to the glycosyl hydrolase 3 family.</text>
</comment>
<keyword evidence="4" id="KW-0378">Hydrolase</keyword>
<organism evidence="7 8">
    <name type="scientific">Methylobacterium pseudosasicola</name>
    <dbReference type="NCBI Taxonomy" id="582667"/>
    <lineage>
        <taxon>Bacteria</taxon>
        <taxon>Pseudomonadati</taxon>
        <taxon>Pseudomonadota</taxon>
        <taxon>Alphaproteobacteria</taxon>
        <taxon>Hyphomicrobiales</taxon>
        <taxon>Methylobacteriaceae</taxon>
        <taxon>Methylobacterium</taxon>
    </lineage>
</organism>
<protein>
    <recommendedName>
        <fullName evidence="3">beta-N-acetylhexosaminidase</fullName>
        <ecNumber evidence="3">3.2.1.52</ecNumber>
    </recommendedName>
</protein>
<dbReference type="EC" id="3.2.1.52" evidence="3"/>
<dbReference type="PANTHER" id="PTHR30480">
    <property type="entry name" value="BETA-HEXOSAMINIDASE-RELATED"/>
    <property type="match status" value="1"/>
</dbReference>
<dbReference type="GO" id="GO:0009254">
    <property type="term" value="P:peptidoglycan turnover"/>
    <property type="evidence" value="ECO:0007669"/>
    <property type="project" value="TreeGrafter"/>
</dbReference>
<dbReference type="PANTHER" id="PTHR30480:SF13">
    <property type="entry name" value="BETA-HEXOSAMINIDASE"/>
    <property type="match status" value="1"/>
</dbReference>
<dbReference type="OrthoDB" id="9786661at2"/>
<evidence type="ECO:0000256" key="5">
    <source>
        <dbReference type="ARBA" id="ARBA00023295"/>
    </source>
</evidence>
<name>A0A1I4L3R2_9HYPH</name>
<proteinExistence type="inferred from homology"/>
<dbReference type="GO" id="GO:0005975">
    <property type="term" value="P:carbohydrate metabolic process"/>
    <property type="evidence" value="ECO:0007669"/>
    <property type="project" value="InterPro"/>
</dbReference>
<reference evidence="8" key="1">
    <citation type="submission" date="2016-10" db="EMBL/GenBank/DDBJ databases">
        <authorList>
            <person name="Varghese N."/>
            <person name="Submissions S."/>
        </authorList>
    </citation>
    <scope>NUCLEOTIDE SEQUENCE [LARGE SCALE GENOMIC DNA]</scope>
    <source>
        <strain evidence="8">BL36</strain>
    </source>
</reference>
<comment type="catalytic activity">
    <reaction evidence="1">
        <text>Hydrolysis of terminal non-reducing N-acetyl-D-hexosamine residues in N-acetyl-beta-D-hexosaminides.</text>
        <dbReference type="EC" id="3.2.1.52"/>
    </reaction>
</comment>
<evidence type="ECO:0000313" key="8">
    <source>
        <dbReference type="Proteomes" id="UP000199048"/>
    </source>
</evidence>
<evidence type="ECO:0000256" key="2">
    <source>
        <dbReference type="ARBA" id="ARBA00005336"/>
    </source>
</evidence>
<dbReference type="Gene3D" id="3.20.20.300">
    <property type="entry name" value="Glycoside hydrolase, family 3, N-terminal domain"/>
    <property type="match status" value="1"/>
</dbReference>
<dbReference type="InterPro" id="IPR050226">
    <property type="entry name" value="NagZ_Beta-hexosaminidase"/>
</dbReference>
<feature type="domain" description="Glycoside hydrolase family 3 N-terminal" evidence="6">
    <location>
        <begin position="30"/>
        <end position="293"/>
    </location>
</feature>
<dbReference type="InterPro" id="IPR001764">
    <property type="entry name" value="Glyco_hydro_3_N"/>
</dbReference>
<evidence type="ECO:0000256" key="3">
    <source>
        <dbReference type="ARBA" id="ARBA00012663"/>
    </source>
</evidence>
<dbReference type="SUPFAM" id="SSF51445">
    <property type="entry name" value="(Trans)glycosidases"/>
    <property type="match status" value="1"/>
</dbReference>
<dbReference type="AlphaFoldDB" id="A0A1I4L3R2"/>
<dbReference type="RefSeq" id="WP_092041280.1">
    <property type="nucleotide sequence ID" value="NZ_FOTK01000012.1"/>
</dbReference>
<evidence type="ECO:0000256" key="1">
    <source>
        <dbReference type="ARBA" id="ARBA00001231"/>
    </source>
</evidence>
<dbReference type="Proteomes" id="UP000199048">
    <property type="component" value="Unassembled WGS sequence"/>
</dbReference>
<dbReference type="InterPro" id="IPR036962">
    <property type="entry name" value="Glyco_hydro_3_N_sf"/>
</dbReference>
<sequence>MTARALILGCAGKTLSAEEAAFFRDVRPWGFILFKRNIGAPDEVRALTASLRDCLGSEAAPILIDQEGGRVQRMGPPHWPAYPAGGRYGCLNGSATAIARLGARLMAHDLAEVGINVDCAPVLDVPAPGSHDIIGDRAYGSNPDSVAEIGRAVAEGLMAGGVLPVMKHVPGHGRAACDSHHGLPIVEASLEALAAQDFRPFQALADLPMAMSAHVVFTAIDPDRPATQSAKVIRDVIRDAIGFDGLLMTDDLSMHALTGTFRDRTEAAFAAGIDIGLHCNGAMDEMRAVAEAAPILAGEAARRAASALARLDRADDGIDLPEARARFAAALATAA</sequence>